<accession>A0ABX5KUC9</accession>
<evidence type="ECO:0000256" key="1">
    <source>
        <dbReference type="ARBA" id="ARBA00022692"/>
    </source>
</evidence>
<protein>
    <submittedName>
        <fullName evidence="6">Sugar phosphate permease</fullName>
    </submittedName>
</protein>
<feature type="compositionally biased region" description="Polar residues" evidence="4">
    <location>
        <begin position="400"/>
        <end position="412"/>
    </location>
</feature>
<dbReference type="Gene3D" id="1.20.1250.20">
    <property type="entry name" value="MFS general substrate transporter like domains"/>
    <property type="match status" value="1"/>
</dbReference>
<dbReference type="PANTHER" id="PTHR11360:SF290">
    <property type="entry name" value="MONOCARBOXYLATE MFS PERMEASE"/>
    <property type="match status" value="1"/>
</dbReference>
<feature type="transmembrane region" description="Helical" evidence="5">
    <location>
        <begin position="12"/>
        <end position="30"/>
    </location>
</feature>
<dbReference type="InterPro" id="IPR050327">
    <property type="entry name" value="Proton-linked_MCT"/>
</dbReference>
<keyword evidence="3 5" id="KW-0472">Membrane</keyword>
<evidence type="ECO:0000256" key="2">
    <source>
        <dbReference type="ARBA" id="ARBA00022989"/>
    </source>
</evidence>
<evidence type="ECO:0000313" key="6">
    <source>
        <dbReference type="EMBL" id="PVX85864.1"/>
    </source>
</evidence>
<keyword evidence="1 5" id="KW-0812">Transmembrane</keyword>
<evidence type="ECO:0000256" key="5">
    <source>
        <dbReference type="SAM" id="Phobius"/>
    </source>
</evidence>
<keyword evidence="7" id="KW-1185">Reference proteome</keyword>
<dbReference type="SUPFAM" id="SSF103473">
    <property type="entry name" value="MFS general substrate transporter"/>
    <property type="match status" value="1"/>
</dbReference>
<dbReference type="InterPro" id="IPR036259">
    <property type="entry name" value="MFS_trans_sf"/>
</dbReference>
<feature type="transmembrane region" description="Helical" evidence="5">
    <location>
        <begin position="282"/>
        <end position="299"/>
    </location>
</feature>
<feature type="transmembrane region" description="Helical" evidence="5">
    <location>
        <begin position="50"/>
        <end position="72"/>
    </location>
</feature>
<evidence type="ECO:0000256" key="3">
    <source>
        <dbReference type="ARBA" id="ARBA00023136"/>
    </source>
</evidence>
<feature type="transmembrane region" description="Helical" evidence="5">
    <location>
        <begin position="137"/>
        <end position="159"/>
    </location>
</feature>
<feature type="transmembrane region" description="Helical" evidence="5">
    <location>
        <begin position="305"/>
        <end position="332"/>
    </location>
</feature>
<organism evidence="6 7">
    <name type="scientific">Paraburkholderia unamae</name>
    <dbReference type="NCBI Taxonomy" id="219649"/>
    <lineage>
        <taxon>Bacteria</taxon>
        <taxon>Pseudomonadati</taxon>
        <taxon>Pseudomonadota</taxon>
        <taxon>Betaproteobacteria</taxon>
        <taxon>Burkholderiales</taxon>
        <taxon>Burkholderiaceae</taxon>
        <taxon>Paraburkholderia</taxon>
    </lineage>
</organism>
<gene>
    <name evidence="6" type="ORF">C7402_103442</name>
</gene>
<dbReference type="Proteomes" id="UP000245712">
    <property type="component" value="Unassembled WGS sequence"/>
</dbReference>
<comment type="caution">
    <text evidence="6">The sequence shown here is derived from an EMBL/GenBank/DDBJ whole genome shotgun (WGS) entry which is preliminary data.</text>
</comment>
<feature type="transmembrane region" description="Helical" evidence="5">
    <location>
        <begin position="339"/>
        <end position="362"/>
    </location>
</feature>
<dbReference type="InterPro" id="IPR011701">
    <property type="entry name" value="MFS"/>
</dbReference>
<reference evidence="6 7" key="1">
    <citation type="submission" date="2018-05" db="EMBL/GenBank/DDBJ databases">
        <title>Genomic Encyclopedia of Type Strains, Phase IV (KMG-V): Genome sequencing to study the core and pangenomes of soil and plant-associated prokaryotes.</title>
        <authorList>
            <person name="Whitman W."/>
        </authorList>
    </citation>
    <scope>NUCLEOTIDE SEQUENCE [LARGE SCALE GENOMIC DNA]</scope>
    <source>
        <strain evidence="6 7">SCZa-39</strain>
    </source>
</reference>
<feature type="transmembrane region" description="Helical" evidence="5">
    <location>
        <begin position="368"/>
        <end position="390"/>
    </location>
</feature>
<dbReference type="EMBL" id="QEOB01000003">
    <property type="protein sequence ID" value="PVX85864.1"/>
    <property type="molecule type" value="Genomic_DNA"/>
</dbReference>
<feature type="transmembrane region" description="Helical" evidence="5">
    <location>
        <begin position="252"/>
        <end position="270"/>
    </location>
</feature>
<evidence type="ECO:0000256" key="4">
    <source>
        <dbReference type="SAM" id="MobiDB-lite"/>
    </source>
</evidence>
<feature type="transmembrane region" description="Helical" evidence="5">
    <location>
        <begin position="211"/>
        <end position="232"/>
    </location>
</feature>
<feature type="transmembrane region" description="Helical" evidence="5">
    <location>
        <begin position="171"/>
        <end position="190"/>
    </location>
</feature>
<proteinExistence type="predicted"/>
<name>A0ABX5KUC9_9BURK</name>
<evidence type="ECO:0000313" key="7">
    <source>
        <dbReference type="Proteomes" id="UP000245712"/>
    </source>
</evidence>
<feature type="transmembrane region" description="Helical" evidence="5">
    <location>
        <begin position="105"/>
        <end position="125"/>
    </location>
</feature>
<dbReference type="Pfam" id="PF07690">
    <property type="entry name" value="MFS_1"/>
    <property type="match status" value="1"/>
</dbReference>
<sequence>MTTFKSELREGWRDIVGAGIGLGCGIGAYTPVSSLFFRALEHEFNWSRGAATAALIALPLTAAVLPIFGVVVDRIGVRRVAAASALAITACYLGLSFMTGTLLQFYVLIVLLNVLGAGTGPITYTRQIAARFQAGRGAALACALVGIAAAGMILPAVLYHTLTVGGWRAGYSLMAILTLCGTVIALLCIGNRKVDPARRSLEESGVSASQAARTAAFWCLGLAIFFVSAATIGMVSQFQSLLIEKGFTPQRAAELLSVLAAAVVISRVVVGRTLDLGRPKQVAAAVLMLAAFGAAMWIGRPGTVGAIIGVLLFGFAIGAELDLLSFFIAACFGLRRYGVIYGWLGAFFYTGMAAGGLGYAVLHDRTGSYQFAIYGSVALLVVSAGLFLTLKVRGTEENGTKNQSFSPANTALNPKESP</sequence>
<keyword evidence="2 5" id="KW-1133">Transmembrane helix</keyword>
<feature type="region of interest" description="Disordered" evidence="4">
    <location>
        <begin position="397"/>
        <end position="418"/>
    </location>
</feature>
<dbReference type="PANTHER" id="PTHR11360">
    <property type="entry name" value="MONOCARBOXYLATE TRANSPORTER"/>
    <property type="match status" value="1"/>
</dbReference>